<dbReference type="InterPro" id="IPR032466">
    <property type="entry name" value="Metal_Hydrolase"/>
</dbReference>
<dbReference type="InterPro" id="IPR006680">
    <property type="entry name" value="Amidohydro-rel"/>
</dbReference>
<dbReference type="GO" id="GO:0016810">
    <property type="term" value="F:hydrolase activity, acting on carbon-nitrogen (but not peptide) bonds"/>
    <property type="evidence" value="ECO:0007669"/>
    <property type="project" value="InterPro"/>
</dbReference>
<evidence type="ECO:0000313" key="2">
    <source>
        <dbReference type="EMBL" id="SDI32420.1"/>
    </source>
</evidence>
<dbReference type="InterPro" id="IPR011059">
    <property type="entry name" value="Metal-dep_hydrolase_composite"/>
</dbReference>
<dbReference type="SUPFAM" id="SSF51338">
    <property type="entry name" value="Composite domain of metallo-dependent hydrolases"/>
    <property type="match status" value="2"/>
</dbReference>
<dbReference type="Proteomes" id="UP000199202">
    <property type="component" value="Unassembled WGS sequence"/>
</dbReference>
<protein>
    <submittedName>
        <fullName evidence="2">Imidazolonepropionase</fullName>
    </submittedName>
</protein>
<accession>A0A1G8JPB2</accession>
<evidence type="ECO:0000313" key="3">
    <source>
        <dbReference type="Proteomes" id="UP000199202"/>
    </source>
</evidence>
<dbReference type="Pfam" id="PF01979">
    <property type="entry name" value="Amidohydro_1"/>
    <property type="match status" value="1"/>
</dbReference>
<dbReference type="SUPFAM" id="SSF51556">
    <property type="entry name" value="Metallo-dependent hydrolases"/>
    <property type="match status" value="1"/>
</dbReference>
<dbReference type="InterPro" id="IPR051781">
    <property type="entry name" value="Metallo-dep_Hydrolase"/>
</dbReference>
<evidence type="ECO:0000259" key="1">
    <source>
        <dbReference type="Pfam" id="PF01979"/>
    </source>
</evidence>
<dbReference type="STRING" id="633440.SAMN05421869_105132"/>
<organism evidence="2 3">
    <name type="scientific">Nonomuraea jiangxiensis</name>
    <dbReference type="NCBI Taxonomy" id="633440"/>
    <lineage>
        <taxon>Bacteria</taxon>
        <taxon>Bacillati</taxon>
        <taxon>Actinomycetota</taxon>
        <taxon>Actinomycetes</taxon>
        <taxon>Streptosporangiales</taxon>
        <taxon>Streptosporangiaceae</taxon>
        <taxon>Nonomuraea</taxon>
    </lineage>
</organism>
<reference evidence="2 3" key="1">
    <citation type="submission" date="2016-10" db="EMBL/GenBank/DDBJ databases">
        <authorList>
            <person name="de Groot N.N."/>
        </authorList>
    </citation>
    <scope>NUCLEOTIDE SEQUENCE [LARGE SCALE GENOMIC DNA]</scope>
    <source>
        <strain evidence="2 3">CGMCC 4.6533</strain>
    </source>
</reference>
<dbReference type="Gene3D" id="2.30.40.10">
    <property type="entry name" value="Urease, subunit C, domain 1"/>
    <property type="match status" value="1"/>
</dbReference>
<feature type="domain" description="Amidohydrolase-related" evidence="1">
    <location>
        <begin position="168"/>
        <end position="358"/>
    </location>
</feature>
<dbReference type="EMBL" id="FNDJ01000005">
    <property type="protein sequence ID" value="SDI32420.1"/>
    <property type="molecule type" value="Genomic_DNA"/>
</dbReference>
<dbReference type="PANTHER" id="PTHR43135">
    <property type="entry name" value="ALPHA-D-RIBOSE 1-METHYLPHOSPHONATE 5-TRIPHOSPHATE DIPHOSPHATASE"/>
    <property type="match status" value="1"/>
</dbReference>
<sequence length="359" mass="37422">MVVVEGSAAWRLRGVILPDDEPGEIYVDGDRITFTPVPGAETVVDGGYLVPGLVDAHCHPGTAEIGEPLDLALLRTHGEQLRAAGISAVRVPGSAGRLPSWFGGDPELPRVWGAGLAVAAEEGFFPGWGRRLPADRIPAAAAEESRASGGWCKLIVDWMTEDGGYAATMSPQVVAAATRAVREAGGRVAAHTQHADGGTAAVAAGVDSVEHGMHLPVHLLETMAAQGTALVPTAVTFAQLAPVMDDPEVPVGMRRWFGEGWRGHPDLVRAAYEAGVTVLAGTDLPPGHLTGEIRWLAEAGLPGAAAVGAASWTARSWLGLPGIEEGAPADVIAVDADPRRHPNVLDHPSRVIIRGRLVR</sequence>
<dbReference type="AlphaFoldDB" id="A0A1G8JPB2"/>
<name>A0A1G8JPB2_9ACTN</name>
<proteinExistence type="predicted"/>
<keyword evidence="3" id="KW-1185">Reference proteome</keyword>
<dbReference type="RefSeq" id="WP_218135734.1">
    <property type="nucleotide sequence ID" value="NZ_FNDJ01000005.1"/>
</dbReference>
<gene>
    <name evidence="2" type="ORF">SAMN05421869_105132</name>
</gene>
<dbReference type="PANTHER" id="PTHR43135:SF4">
    <property type="entry name" value="AMIDOHYDROLASE-RELATED DOMAIN-CONTAINING PROTEIN"/>
    <property type="match status" value="1"/>
</dbReference>
<dbReference type="Gene3D" id="3.20.20.140">
    <property type="entry name" value="Metal-dependent hydrolases"/>
    <property type="match status" value="1"/>
</dbReference>